<dbReference type="SUPFAM" id="SSF88723">
    <property type="entry name" value="PIN domain-like"/>
    <property type="match status" value="1"/>
</dbReference>
<reference evidence="6 7" key="1">
    <citation type="submission" date="2016-06" db="EMBL/GenBank/DDBJ databases">
        <title>Adaptive Radiation by Waves of Gene Transfer Leads to Fine-Scale Resource Partitioning in Marine Microbes.</title>
        <authorList>
            <person name="Hehemann J.-H."/>
            <person name="Arevalo P."/>
            <person name="Datta M.S."/>
            <person name="Yu X."/>
            <person name="Corzett C."/>
            <person name="Henschel A."/>
            <person name="Preheim S.P."/>
            <person name="Timberlake S."/>
            <person name="Alm E.J."/>
            <person name="Polz M.F."/>
        </authorList>
    </citation>
    <scope>NUCLEOTIDE SEQUENCE [LARGE SCALE GENOMIC DNA]</scope>
    <source>
        <strain evidence="6 7">FF50</strain>
        <plasmid evidence="6 7">unnamed1</plasmid>
    </source>
</reference>
<dbReference type="SUPFAM" id="SSF52540">
    <property type="entry name" value="P-loop containing nucleoside triphosphate hydrolases"/>
    <property type="match status" value="1"/>
</dbReference>
<geneLocation type="plasmid" evidence="6 7">
    <name>unnamed1</name>
</geneLocation>
<dbReference type="PANTHER" id="PTHR30473:SF2">
    <property type="entry name" value="PIN DOMAIN-CONTAINING PROTEIN"/>
    <property type="match status" value="1"/>
</dbReference>
<dbReference type="EMBL" id="CP016179">
    <property type="protein sequence ID" value="ANO35652.1"/>
    <property type="molecule type" value="Genomic_DNA"/>
</dbReference>
<gene>
    <name evidence="6" type="ORF">A6E01_20795</name>
</gene>
<dbReference type="GO" id="GO:0005524">
    <property type="term" value="F:ATP binding"/>
    <property type="evidence" value="ECO:0007669"/>
    <property type="project" value="UniProtKB-KW"/>
</dbReference>
<evidence type="ECO:0000313" key="7">
    <source>
        <dbReference type="Proteomes" id="UP000092018"/>
    </source>
</evidence>
<dbReference type="Gene3D" id="3.40.50.300">
    <property type="entry name" value="P-loop containing nucleotide triphosphate hydrolases"/>
    <property type="match status" value="1"/>
</dbReference>
<accession>A0AAN0XZL2</accession>
<dbReference type="AlphaFoldDB" id="A0AAN0XZL2"/>
<dbReference type="InterPro" id="IPR029060">
    <property type="entry name" value="PIN-like_dom_sf"/>
</dbReference>
<dbReference type="GO" id="GO:0005829">
    <property type="term" value="C:cytosol"/>
    <property type="evidence" value="ECO:0007669"/>
    <property type="project" value="TreeGrafter"/>
</dbReference>
<dbReference type="InterPro" id="IPR027417">
    <property type="entry name" value="P-loop_NTPase"/>
</dbReference>
<dbReference type="InterPro" id="IPR003714">
    <property type="entry name" value="PhoH"/>
</dbReference>
<evidence type="ECO:0000256" key="4">
    <source>
        <dbReference type="ARBA" id="ARBA00046345"/>
    </source>
</evidence>
<dbReference type="RefSeq" id="WP_065211411.1">
    <property type="nucleotide sequence ID" value="NZ_CP016179.1"/>
</dbReference>
<dbReference type="Pfam" id="PF13638">
    <property type="entry name" value="PIN_4"/>
    <property type="match status" value="1"/>
</dbReference>
<comment type="similarity">
    <text evidence="1">Belongs to the PhoH family.</text>
</comment>
<keyword evidence="2" id="KW-0547">Nucleotide-binding</keyword>
<keyword evidence="3" id="KW-0067">ATP-binding</keyword>
<protein>
    <recommendedName>
        <fullName evidence="5">PIN domain-containing protein</fullName>
    </recommendedName>
</protein>
<dbReference type="SMART" id="SM00670">
    <property type="entry name" value="PINc"/>
    <property type="match status" value="1"/>
</dbReference>
<dbReference type="PANTHER" id="PTHR30473">
    <property type="entry name" value="PROTEIN PHOH"/>
    <property type="match status" value="1"/>
</dbReference>
<feature type="domain" description="PIN" evidence="5">
    <location>
        <begin position="4"/>
        <end position="131"/>
    </location>
</feature>
<evidence type="ECO:0000259" key="5">
    <source>
        <dbReference type="SMART" id="SM00670"/>
    </source>
</evidence>
<dbReference type="Pfam" id="PF02562">
    <property type="entry name" value="PhoH"/>
    <property type="match status" value="1"/>
</dbReference>
<organism evidence="6 7">
    <name type="scientific">Vibrio breoganii</name>
    <dbReference type="NCBI Taxonomy" id="553239"/>
    <lineage>
        <taxon>Bacteria</taxon>
        <taxon>Pseudomonadati</taxon>
        <taxon>Pseudomonadota</taxon>
        <taxon>Gammaproteobacteria</taxon>
        <taxon>Vibrionales</taxon>
        <taxon>Vibrionaceae</taxon>
        <taxon>Vibrio</taxon>
    </lineage>
</organism>
<proteinExistence type="inferred from homology"/>
<sequence length="438" mass="47594">MNSTLVVLDTNVFIRQPEVLLQLSDANVGLSLEVLRELDRLKASGGSAAYAARRAIKTLSEVLVVDNEMARGSFVYRVPGSEGVLITLLPQLEGVSDISGDDLILEELLAYADSEDALDVVFYTHDLNFRMRAMLDGLECADEKTLQDLGVHISEEDIESDGLLEVKDDFWGDFDGASEGKGYSLYPPQHYLDQITVGSFIKDSQKIYRVVECVREEGRVVLQVIKRNPVDGIEARDDRQRCALDALACDDVELVVLSGAAGCGKSLLAVAAAMKAINSDNTHDSLIVLKNKPPIVEEDGFLPGDLQDKMVPFIPGITDALVELGYDPEELLGEGVIEMRSINTIRGASWRGKFVIIEEGQNLTAKAMKAILTRLGEGSKVVITGNIVSSQIDAVNVSAGSCGMARVIEAFSEHELASHVQLQSMYRNGIAAHAERAL</sequence>
<evidence type="ECO:0000313" key="6">
    <source>
        <dbReference type="EMBL" id="ANO35652.1"/>
    </source>
</evidence>
<comment type="similarity">
    <text evidence="4">In the N-terminal section; belongs to the PINc/VapC protein family.</text>
</comment>
<dbReference type="Gene3D" id="3.40.50.1010">
    <property type="entry name" value="5'-nuclease"/>
    <property type="match status" value="1"/>
</dbReference>
<dbReference type="InterPro" id="IPR051451">
    <property type="entry name" value="PhoH2-like"/>
</dbReference>
<keyword evidence="6" id="KW-0614">Plasmid</keyword>
<evidence type="ECO:0000256" key="3">
    <source>
        <dbReference type="ARBA" id="ARBA00022840"/>
    </source>
</evidence>
<evidence type="ECO:0000256" key="1">
    <source>
        <dbReference type="ARBA" id="ARBA00010393"/>
    </source>
</evidence>
<dbReference type="KEGG" id="vbr:A6E01_20795"/>
<name>A0AAN0XZL2_9VIBR</name>
<evidence type="ECO:0000256" key="2">
    <source>
        <dbReference type="ARBA" id="ARBA00022741"/>
    </source>
</evidence>
<dbReference type="InterPro" id="IPR002716">
    <property type="entry name" value="PIN_dom"/>
</dbReference>
<dbReference type="Proteomes" id="UP000092018">
    <property type="component" value="Plasmid unnamed1"/>
</dbReference>